<dbReference type="Proteomes" id="UP000765509">
    <property type="component" value="Unassembled WGS sequence"/>
</dbReference>
<sequence>MIAPQRRECLDAYCAYPKRYSPCFEVGLHDPLTSEHSTAIMREEDRLDLKFLMSAINLKAPSSSSSTGHSLHSPLS</sequence>
<organism evidence="1 2">
    <name type="scientific">Austropuccinia psidii MF-1</name>
    <dbReference type="NCBI Taxonomy" id="1389203"/>
    <lineage>
        <taxon>Eukaryota</taxon>
        <taxon>Fungi</taxon>
        <taxon>Dikarya</taxon>
        <taxon>Basidiomycota</taxon>
        <taxon>Pucciniomycotina</taxon>
        <taxon>Pucciniomycetes</taxon>
        <taxon>Pucciniales</taxon>
        <taxon>Sphaerophragmiaceae</taxon>
        <taxon>Austropuccinia</taxon>
    </lineage>
</organism>
<evidence type="ECO:0000313" key="2">
    <source>
        <dbReference type="Proteomes" id="UP000765509"/>
    </source>
</evidence>
<dbReference type="EMBL" id="AVOT02000155">
    <property type="protein sequence ID" value="MBW0461414.1"/>
    <property type="molecule type" value="Genomic_DNA"/>
</dbReference>
<comment type="caution">
    <text evidence="1">The sequence shown here is derived from an EMBL/GenBank/DDBJ whole genome shotgun (WGS) entry which is preliminary data.</text>
</comment>
<protein>
    <submittedName>
        <fullName evidence="1">Uncharacterized protein</fullName>
    </submittedName>
</protein>
<reference evidence="1" key="1">
    <citation type="submission" date="2021-03" db="EMBL/GenBank/DDBJ databases">
        <title>Draft genome sequence of rust myrtle Austropuccinia psidii MF-1, a brazilian biotype.</title>
        <authorList>
            <person name="Quecine M.C."/>
            <person name="Pachon D.M.R."/>
            <person name="Bonatelli M.L."/>
            <person name="Correr F.H."/>
            <person name="Franceschini L.M."/>
            <person name="Leite T.F."/>
            <person name="Margarido G.R.A."/>
            <person name="Almeida C.A."/>
            <person name="Ferrarezi J.A."/>
            <person name="Labate C.A."/>
        </authorList>
    </citation>
    <scope>NUCLEOTIDE SEQUENCE</scope>
    <source>
        <strain evidence="1">MF-1</strain>
    </source>
</reference>
<accession>A0A9Q3B9X2</accession>
<gene>
    <name evidence="1" type="ORF">O181_001129</name>
</gene>
<dbReference type="AlphaFoldDB" id="A0A9Q3B9X2"/>
<name>A0A9Q3B9X2_9BASI</name>
<keyword evidence="2" id="KW-1185">Reference proteome</keyword>
<evidence type="ECO:0000313" key="1">
    <source>
        <dbReference type="EMBL" id="MBW0461414.1"/>
    </source>
</evidence>
<proteinExistence type="predicted"/>